<dbReference type="InterPro" id="IPR000101">
    <property type="entry name" value="GGT_peptidase"/>
</dbReference>
<feature type="active site" description="Nucleophile" evidence="9">
    <location>
        <position position="400"/>
    </location>
</feature>
<dbReference type="NCBIfam" id="TIGR00066">
    <property type="entry name" value="g_glut_trans"/>
    <property type="match status" value="1"/>
</dbReference>
<dbReference type="PANTHER" id="PTHR43199">
    <property type="entry name" value="GLUTATHIONE HYDROLASE"/>
    <property type="match status" value="1"/>
</dbReference>
<evidence type="ECO:0000256" key="10">
    <source>
        <dbReference type="PIRSR" id="PIRSR600101-2"/>
    </source>
</evidence>
<keyword evidence="4 11" id="KW-0808">Transferase</keyword>
<feature type="chain" id="PRO_5030725755" description="Glutathione hydrolase proenzyme" evidence="12">
    <location>
        <begin position="24"/>
        <end position="580"/>
    </location>
</feature>
<evidence type="ECO:0000313" key="14">
    <source>
        <dbReference type="Proteomes" id="UP000537141"/>
    </source>
</evidence>
<evidence type="ECO:0000256" key="1">
    <source>
        <dbReference type="ARBA" id="ARBA00001049"/>
    </source>
</evidence>
<dbReference type="EC" id="3.4.19.13" evidence="11"/>
<keyword evidence="12" id="KW-0732">Signal</keyword>
<dbReference type="UniPathway" id="UPA00204"/>
<dbReference type="SUPFAM" id="SSF56235">
    <property type="entry name" value="N-terminal nucleophile aminohydrolases (Ntn hydrolases)"/>
    <property type="match status" value="1"/>
</dbReference>
<dbReference type="InterPro" id="IPR051792">
    <property type="entry name" value="GGT_bact"/>
</dbReference>
<evidence type="ECO:0000313" key="13">
    <source>
        <dbReference type="EMBL" id="MBB6542458.1"/>
    </source>
</evidence>
<accession>A0A7X0TSS8</accession>
<organism evidence="13 14">
    <name type="scientific">Thalassotalea piscium</name>
    <dbReference type="NCBI Taxonomy" id="1230533"/>
    <lineage>
        <taxon>Bacteria</taxon>
        <taxon>Pseudomonadati</taxon>
        <taxon>Pseudomonadota</taxon>
        <taxon>Gammaproteobacteria</taxon>
        <taxon>Alteromonadales</taxon>
        <taxon>Colwelliaceae</taxon>
        <taxon>Thalassotalea</taxon>
    </lineage>
</organism>
<evidence type="ECO:0000256" key="12">
    <source>
        <dbReference type="SAM" id="SignalP"/>
    </source>
</evidence>
<comment type="catalytic activity">
    <reaction evidence="1 11">
        <text>an S-substituted glutathione + H2O = an S-substituted L-cysteinylglycine + L-glutamate</text>
        <dbReference type="Rhea" id="RHEA:59468"/>
        <dbReference type="ChEBI" id="CHEBI:15377"/>
        <dbReference type="ChEBI" id="CHEBI:29985"/>
        <dbReference type="ChEBI" id="CHEBI:90779"/>
        <dbReference type="ChEBI" id="CHEBI:143103"/>
        <dbReference type="EC" id="3.4.19.13"/>
    </reaction>
</comment>
<feature type="binding site" evidence="10">
    <location>
        <position position="487"/>
    </location>
    <ligand>
        <name>L-glutamate</name>
        <dbReference type="ChEBI" id="CHEBI:29985"/>
    </ligand>
</feature>
<dbReference type="Pfam" id="PF01019">
    <property type="entry name" value="G_glu_transpept"/>
    <property type="match status" value="1"/>
</dbReference>
<keyword evidence="6 11" id="KW-0865">Zymogen</keyword>
<evidence type="ECO:0000256" key="4">
    <source>
        <dbReference type="ARBA" id="ARBA00022679"/>
    </source>
</evidence>
<dbReference type="GO" id="GO:0006750">
    <property type="term" value="P:glutathione biosynthetic process"/>
    <property type="evidence" value="ECO:0007669"/>
    <property type="project" value="UniProtKB-KW"/>
</dbReference>
<dbReference type="Gene3D" id="1.10.246.130">
    <property type="match status" value="1"/>
</dbReference>
<dbReference type="RefSeq" id="WP_184423133.1">
    <property type="nucleotide sequence ID" value="NZ_AP027362.1"/>
</dbReference>
<dbReference type="Proteomes" id="UP000537141">
    <property type="component" value="Unassembled WGS sequence"/>
</dbReference>
<comment type="catalytic activity">
    <reaction evidence="2 11">
        <text>glutathione + H2O = L-cysteinylglycine + L-glutamate</text>
        <dbReference type="Rhea" id="RHEA:28807"/>
        <dbReference type="ChEBI" id="CHEBI:15377"/>
        <dbReference type="ChEBI" id="CHEBI:29985"/>
        <dbReference type="ChEBI" id="CHEBI:57925"/>
        <dbReference type="ChEBI" id="CHEBI:61694"/>
        <dbReference type="EC" id="3.4.19.13"/>
    </reaction>
</comment>
<feature type="binding site" evidence="10">
    <location>
        <position position="112"/>
    </location>
    <ligand>
        <name>L-glutamate</name>
        <dbReference type="ChEBI" id="CHEBI:29985"/>
    </ligand>
</feature>
<evidence type="ECO:0000256" key="2">
    <source>
        <dbReference type="ARBA" id="ARBA00001089"/>
    </source>
</evidence>
<evidence type="ECO:0000256" key="6">
    <source>
        <dbReference type="ARBA" id="ARBA00023145"/>
    </source>
</evidence>
<feature type="signal peptide" evidence="12">
    <location>
        <begin position="1"/>
        <end position="23"/>
    </location>
</feature>
<proteinExistence type="inferred from homology"/>
<dbReference type="EC" id="2.3.2.2" evidence="11"/>
<dbReference type="EMBL" id="JACHHU010000005">
    <property type="protein sequence ID" value="MBB6542458.1"/>
    <property type="molecule type" value="Genomic_DNA"/>
</dbReference>
<dbReference type="InterPro" id="IPR029055">
    <property type="entry name" value="Ntn_hydrolases_N"/>
</dbReference>
<dbReference type="InterPro" id="IPR043138">
    <property type="entry name" value="GGT_lsub"/>
</dbReference>
<evidence type="ECO:0000256" key="9">
    <source>
        <dbReference type="PIRSR" id="PIRSR600101-1"/>
    </source>
</evidence>
<feature type="binding site" evidence="10">
    <location>
        <begin position="464"/>
        <end position="465"/>
    </location>
    <ligand>
        <name>L-glutamate</name>
        <dbReference type="ChEBI" id="CHEBI:29985"/>
    </ligand>
</feature>
<dbReference type="AlphaFoldDB" id="A0A7X0TSS8"/>
<sequence length="580" mass="62535">MNRKMFIALSILSFFCTATSLHAQEIREPEATVSITAKQAVVADKFMVVAANPYASEAGFNILKQGGSAIDAAIAVQLVLTLVEPQSSGIGGGAFILHWDKKTQALSTFDGRETAPEKATSELFLDNNGKSVPWVKAIVGGRSVGVPGVLAALKKAHLQYGKLPWSVLFSDAIKLAEEGFIVSPRLEKLLSMQLNPGVTLMPSIHNYFFPDGEVIKAGALLKNHALANVYKSIAKSGTTPFYQGWIAEKIVAAVNNSPVAPGVLSLNDLATYEAKERAAVCGPYQTYKICGMGPPSSGGIAVIQMLSMLAPFKLNEREFLDPQTLNLFTQSSRLAFADREMYLADSDFVQVPTDQLLNKDYLATRSQLISPDKVIDKVQAGQFATPLAYANNDSFDLPSTSHFSIVDQQGNAISMTTSIEMAFGSAVMVEGFILNNQLTDFALSPKRNGKWVANRVEANKRPRSSMAPMMVFNADNSLKLVVGSPGGSRIINYVAETILGVLDWQLNPQQAINLPKITNRNGATAIEQGSKLVKYVTTLEQMGHKVSVRDLNSGVHAIELKNGKLIGGADPRREGVALGQ</sequence>
<dbReference type="PRINTS" id="PR01210">
    <property type="entry name" value="GGTRANSPTASE"/>
</dbReference>
<name>A0A7X0TSS8_9GAMM</name>
<dbReference type="GO" id="GO:0103068">
    <property type="term" value="F:leukotriene C4 gamma-glutamyl transferase activity"/>
    <property type="evidence" value="ECO:0007669"/>
    <property type="project" value="UniProtKB-EC"/>
</dbReference>
<evidence type="ECO:0000256" key="11">
    <source>
        <dbReference type="RuleBase" id="RU368036"/>
    </source>
</evidence>
<comment type="catalytic activity">
    <reaction evidence="8 11">
        <text>an N-terminal (5-L-glutamyl)-[peptide] + an alpha-amino acid = 5-L-glutamyl amino acid + an N-terminal L-alpha-aminoacyl-[peptide]</text>
        <dbReference type="Rhea" id="RHEA:23904"/>
        <dbReference type="Rhea" id="RHEA-COMP:9780"/>
        <dbReference type="Rhea" id="RHEA-COMP:9795"/>
        <dbReference type="ChEBI" id="CHEBI:77644"/>
        <dbReference type="ChEBI" id="CHEBI:78597"/>
        <dbReference type="ChEBI" id="CHEBI:78599"/>
        <dbReference type="ChEBI" id="CHEBI:78608"/>
        <dbReference type="EC" id="2.3.2.2"/>
    </reaction>
</comment>
<evidence type="ECO:0000256" key="5">
    <source>
        <dbReference type="ARBA" id="ARBA00022801"/>
    </source>
</evidence>
<protein>
    <recommendedName>
        <fullName evidence="11">Glutathione hydrolase proenzyme</fullName>
        <ecNumber evidence="11">2.3.2.2</ecNumber>
        <ecNumber evidence="11">3.4.19.13</ecNumber>
    </recommendedName>
    <component>
        <recommendedName>
            <fullName evidence="11">Glutathione hydrolase large chain</fullName>
        </recommendedName>
    </component>
    <component>
        <recommendedName>
            <fullName evidence="11">Glutathione hydrolase small chain</fullName>
        </recommendedName>
    </component>
</protein>
<comment type="caution">
    <text evidence="13">The sequence shown here is derived from an EMBL/GenBank/DDBJ whole genome shotgun (WGS) entry which is preliminary data.</text>
</comment>
<dbReference type="GO" id="GO:0036374">
    <property type="term" value="F:glutathione hydrolase activity"/>
    <property type="evidence" value="ECO:0007669"/>
    <property type="project" value="UniProtKB-UniRule"/>
</dbReference>
<dbReference type="GO" id="GO:0006751">
    <property type="term" value="P:glutathione catabolic process"/>
    <property type="evidence" value="ECO:0007669"/>
    <property type="project" value="UniProtKB-UniRule"/>
</dbReference>
<feature type="binding site" evidence="10">
    <location>
        <position position="440"/>
    </location>
    <ligand>
        <name>L-glutamate</name>
        <dbReference type="ChEBI" id="CHEBI:29985"/>
    </ligand>
</feature>
<comment type="PTM">
    <text evidence="11">Cleaved by autocatalysis into a large and a small subunit.</text>
</comment>
<evidence type="ECO:0000256" key="3">
    <source>
        <dbReference type="ARBA" id="ARBA00009381"/>
    </source>
</evidence>
<keyword evidence="7 11" id="KW-0012">Acyltransferase</keyword>
<evidence type="ECO:0000256" key="8">
    <source>
        <dbReference type="ARBA" id="ARBA00047417"/>
    </source>
</evidence>
<reference evidence="13 14" key="1">
    <citation type="submission" date="2020-08" db="EMBL/GenBank/DDBJ databases">
        <title>Genomic Encyclopedia of Type Strains, Phase IV (KMG-IV): sequencing the most valuable type-strain genomes for metagenomic binning, comparative biology and taxonomic classification.</title>
        <authorList>
            <person name="Goeker M."/>
        </authorList>
    </citation>
    <scope>NUCLEOTIDE SEQUENCE [LARGE SCALE GENOMIC DNA]</scope>
    <source>
        <strain evidence="13 14">DSM 26287</strain>
    </source>
</reference>
<keyword evidence="5 11" id="KW-0378">Hydrolase</keyword>
<comment type="similarity">
    <text evidence="3 11">Belongs to the gamma-glutamyltransferase family.</text>
</comment>
<evidence type="ECO:0000256" key="7">
    <source>
        <dbReference type="ARBA" id="ARBA00023315"/>
    </source>
</evidence>
<dbReference type="Gene3D" id="3.60.20.40">
    <property type="match status" value="1"/>
</dbReference>
<comment type="subunit">
    <text evidence="11">This enzyme consists of two polypeptide chains, which are synthesized in precursor form from a single polypeptide.</text>
</comment>
<gene>
    <name evidence="13" type="ORF">HNQ55_000947</name>
</gene>
<dbReference type="InterPro" id="IPR043137">
    <property type="entry name" value="GGT_ssub_C"/>
</dbReference>
<keyword evidence="14" id="KW-1185">Reference proteome</keyword>
<dbReference type="PANTHER" id="PTHR43199:SF1">
    <property type="entry name" value="GLUTATHIONE HYDROLASE PROENZYME"/>
    <property type="match status" value="1"/>
</dbReference>
<keyword evidence="11" id="KW-0317">Glutathione biosynthesis</keyword>
<comment type="pathway">
    <text evidence="11">Sulfur metabolism; glutathione metabolism.</text>
</comment>